<dbReference type="EMBL" id="BAAAMY010000002">
    <property type="protein sequence ID" value="GAA1910568.1"/>
    <property type="molecule type" value="Genomic_DNA"/>
</dbReference>
<dbReference type="RefSeq" id="WP_344004587.1">
    <property type="nucleotide sequence ID" value="NZ_BAAAMY010000002.1"/>
</dbReference>
<dbReference type="Pfam" id="PF12680">
    <property type="entry name" value="SnoaL_2"/>
    <property type="match status" value="1"/>
</dbReference>
<comment type="caution">
    <text evidence="2">The sequence shown here is derived from an EMBL/GenBank/DDBJ whole genome shotgun (WGS) entry which is preliminary data.</text>
</comment>
<organism evidence="2 3">
    <name type="scientific">Nocardioides lentus</name>
    <dbReference type="NCBI Taxonomy" id="338077"/>
    <lineage>
        <taxon>Bacteria</taxon>
        <taxon>Bacillati</taxon>
        <taxon>Actinomycetota</taxon>
        <taxon>Actinomycetes</taxon>
        <taxon>Propionibacteriales</taxon>
        <taxon>Nocardioidaceae</taxon>
        <taxon>Nocardioides</taxon>
    </lineage>
</organism>
<protein>
    <recommendedName>
        <fullName evidence="1">SnoaL-like domain-containing protein</fullName>
    </recommendedName>
</protein>
<evidence type="ECO:0000259" key="1">
    <source>
        <dbReference type="Pfam" id="PF12680"/>
    </source>
</evidence>
<dbReference type="InterPro" id="IPR037401">
    <property type="entry name" value="SnoaL-like"/>
</dbReference>
<accession>A0ABP5ADQ9</accession>
<dbReference type="Proteomes" id="UP001501612">
    <property type="component" value="Unassembled WGS sequence"/>
</dbReference>
<name>A0ABP5ADQ9_9ACTN</name>
<dbReference type="Gene3D" id="3.10.450.50">
    <property type="match status" value="1"/>
</dbReference>
<dbReference type="InterPro" id="IPR032710">
    <property type="entry name" value="NTF2-like_dom_sf"/>
</dbReference>
<reference evidence="3" key="1">
    <citation type="journal article" date="2019" name="Int. J. Syst. Evol. Microbiol.">
        <title>The Global Catalogue of Microorganisms (GCM) 10K type strain sequencing project: providing services to taxonomists for standard genome sequencing and annotation.</title>
        <authorList>
            <consortium name="The Broad Institute Genomics Platform"/>
            <consortium name="The Broad Institute Genome Sequencing Center for Infectious Disease"/>
            <person name="Wu L."/>
            <person name="Ma J."/>
        </authorList>
    </citation>
    <scope>NUCLEOTIDE SEQUENCE [LARGE SCALE GENOMIC DNA]</scope>
    <source>
        <strain evidence="3">JCM 14046</strain>
    </source>
</reference>
<feature type="domain" description="SnoaL-like" evidence="1">
    <location>
        <begin position="8"/>
        <end position="102"/>
    </location>
</feature>
<dbReference type="SUPFAM" id="SSF54427">
    <property type="entry name" value="NTF2-like"/>
    <property type="match status" value="1"/>
</dbReference>
<keyword evidence="3" id="KW-1185">Reference proteome</keyword>
<sequence>MDATSAAQALAAVVDAHDWDALAALLHPDFTCRLVHTGESFDAPGWVRFNADYPGFERFVLLDAVAHGDRAVGRARVTGRDATGEQEYAVAFFLTVRDGLLLENTEVWTDVAAAPPSR</sequence>
<evidence type="ECO:0000313" key="2">
    <source>
        <dbReference type="EMBL" id="GAA1910568.1"/>
    </source>
</evidence>
<proteinExistence type="predicted"/>
<gene>
    <name evidence="2" type="ORF">GCM10009737_09980</name>
</gene>
<evidence type="ECO:0000313" key="3">
    <source>
        <dbReference type="Proteomes" id="UP001501612"/>
    </source>
</evidence>